<dbReference type="Pfam" id="PF16361">
    <property type="entry name" value="Peptidase_S8_N"/>
    <property type="match status" value="1"/>
</dbReference>
<accession>A0ABV1GV24</accession>
<sequence>MHWSKTALCAAALLSACTSEQLRETSDGVEPSVPQFETTAVCGGRIRLKFREGEEPPAVAETRSGIRTGLAKFDRAAAGLGVTRMQRVFPPAGRFEERTRREGLHRWYDVWFDSVTPVTRAAGDFSQLPGVERVEPVYTTRPIGFSGTAVPAAPPASRAAAAPFDDPGLALQWHYDNDGTLTDAVAGADINLFRAWEVTSGAPEVVVAVVDGGIDFRHEDLSGNVGNRAELYGQEGVDDDGNGYVDDIYGWNFIYSSAYPYGSNKITPVEHGTHVAGTIGAENNNGKGVCGVAGGRGGHTGVRLISCQMFTENKSDNGDEVAALKYGADAGAVISQNSWGYTNVYSMPEVTKDAIEYFIKYAGTDENGEQVGPMKGGIVIFAAGNEERDYMSYPACYEKVVAVSALAPDYKKSWYSNFSSWIDVAAPGGTYRTNGRYSDECAVYSTLPGDKYGYMQGTSMACPHVSGIAALAVAKYGGPGFTPDKLRTYLERGVHEVDSYNPEYKGRLGAGLIDAYLAVSMDRGIDPDPVTDLRHSDTAGEVELTWTVPEDGDDGRADLFILMWRVGTLENPDPDNLPEGTFTATVPVRDKQAGETISYILTDIAERTRYVVAVIAVDPWGNRSPTSVISFGTPANTPPTLVREGDTAVSIPYNETRTVAFLVSDPDSHGFTYELQDPSGAVTPRKDDERLYLDIRNYKRVPGSYTARITVSDSFGASDAASFDFTLQPNLPPVPNNAFAPVYLSSMQETAEFTPAAGFDDEIPETVTYALEYDTDALYLQATAGGGYRIMPLRYGRSEVTVTATDEEGLAARNSFAVLCRDDSREADLYPNPVESLLTIRMGRSVQGELGVTLYDAAGRTVLRRTVGIAPTEPAEIDLSALGSGAYTIRLEHAGGSLTRTIVKL</sequence>
<dbReference type="Proteomes" id="UP001460202">
    <property type="component" value="Unassembled WGS sequence"/>
</dbReference>
<dbReference type="InterPro" id="IPR036116">
    <property type="entry name" value="FN3_sf"/>
</dbReference>
<dbReference type="InterPro" id="IPR022398">
    <property type="entry name" value="Peptidase_S8_His-AS"/>
</dbReference>
<dbReference type="PROSITE" id="PS00138">
    <property type="entry name" value="SUBTILASE_SER"/>
    <property type="match status" value="1"/>
</dbReference>
<dbReference type="PRINTS" id="PR00723">
    <property type="entry name" value="SUBTILISIN"/>
</dbReference>
<keyword evidence="3 4" id="KW-0720">Serine protease</keyword>
<feature type="domain" description="Fibronectin type-III" evidence="5">
    <location>
        <begin position="526"/>
        <end position="640"/>
    </location>
</feature>
<keyword evidence="1 4" id="KW-0645">Protease</keyword>
<organism evidence="6 7">
    <name type="scientific">Alistipes intestinihominis</name>
    <dbReference type="NCBI Taxonomy" id="3133172"/>
    <lineage>
        <taxon>Bacteria</taxon>
        <taxon>Pseudomonadati</taxon>
        <taxon>Bacteroidota</taxon>
        <taxon>Bacteroidia</taxon>
        <taxon>Bacteroidales</taxon>
        <taxon>Rikenellaceae</taxon>
        <taxon>Alistipes</taxon>
    </lineage>
</organism>
<reference evidence="6 7" key="1">
    <citation type="submission" date="2024-03" db="EMBL/GenBank/DDBJ databases">
        <title>Human intestinal bacterial collection.</title>
        <authorList>
            <person name="Pauvert C."/>
            <person name="Hitch T.C.A."/>
            <person name="Clavel T."/>
        </authorList>
    </citation>
    <scope>NUCLEOTIDE SEQUENCE [LARGE SCALE GENOMIC DNA]</scope>
    <source>
        <strain evidence="6 7">CLA-KB-H122</strain>
    </source>
</reference>
<dbReference type="InterPro" id="IPR000209">
    <property type="entry name" value="Peptidase_S8/S53_dom"/>
</dbReference>
<dbReference type="PROSITE" id="PS51892">
    <property type="entry name" value="SUBTILASE"/>
    <property type="match status" value="1"/>
</dbReference>
<dbReference type="EMBL" id="JBBMFL010000004">
    <property type="protein sequence ID" value="MEQ2544264.1"/>
    <property type="molecule type" value="Genomic_DNA"/>
</dbReference>
<dbReference type="InterPro" id="IPR036852">
    <property type="entry name" value="Peptidase_S8/S53_dom_sf"/>
</dbReference>
<dbReference type="Pfam" id="PF18962">
    <property type="entry name" value="Por_Secre_tail"/>
    <property type="match status" value="1"/>
</dbReference>
<dbReference type="SMART" id="SM00060">
    <property type="entry name" value="FN3"/>
    <property type="match status" value="1"/>
</dbReference>
<name>A0ABV1GV24_9BACT</name>
<dbReference type="Pfam" id="PF00082">
    <property type="entry name" value="Peptidase_S8"/>
    <property type="match status" value="1"/>
</dbReference>
<evidence type="ECO:0000259" key="5">
    <source>
        <dbReference type="PROSITE" id="PS50853"/>
    </source>
</evidence>
<dbReference type="CDD" id="cd00063">
    <property type="entry name" value="FN3"/>
    <property type="match status" value="1"/>
</dbReference>
<protein>
    <submittedName>
        <fullName evidence="6">S8 family serine peptidase</fullName>
    </submittedName>
</protein>
<evidence type="ECO:0000313" key="7">
    <source>
        <dbReference type="Proteomes" id="UP001460202"/>
    </source>
</evidence>
<dbReference type="PROSITE" id="PS00137">
    <property type="entry name" value="SUBTILASE_HIS"/>
    <property type="match status" value="1"/>
</dbReference>
<feature type="active site" description="Charge relay system" evidence="4">
    <location>
        <position position="211"/>
    </location>
</feature>
<gene>
    <name evidence="6" type="ORF">WMO46_04795</name>
</gene>
<dbReference type="PANTHER" id="PTHR42884:SF14">
    <property type="entry name" value="NEUROENDOCRINE CONVERTASE 1"/>
    <property type="match status" value="1"/>
</dbReference>
<dbReference type="NCBIfam" id="TIGR04183">
    <property type="entry name" value="Por_Secre_tail"/>
    <property type="match status" value="1"/>
</dbReference>
<dbReference type="InterPro" id="IPR032304">
    <property type="entry name" value="Peptidase_S8_N"/>
</dbReference>
<evidence type="ECO:0000256" key="3">
    <source>
        <dbReference type="ARBA" id="ARBA00022825"/>
    </source>
</evidence>
<dbReference type="RefSeq" id="WP_349093925.1">
    <property type="nucleotide sequence ID" value="NZ_JBBMFL010000004.1"/>
</dbReference>
<dbReference type="Gene3D" id="2.60.40.10">
    <property type="entry name" value="Immunoglobulins"/>
    <property type="match status" value="1"/>
</dbReference>
<proteinExistence type="inferred from homology"/>
<keyword evidence="2 4" id="KW-0378">Hydrolase</keyword>
<dbReference type="PROSITE" id="PS51257">
    <property type="entry name" value="PROKAR_LIPOPROTEIN"/>
    <property type="match status" value="1"/>
</dbReference>
<dbReference type="InterPro" id="IPR013783">
    <property type="entry name" value="Ig-like_fold"/>
</dbReference>
<dbReference type="InterPro" id="IPR015500">
    <property type="entry name" value="Peptidase_S8_subtilisin-rel"/>
</dbReference>
<dbReference type="SUPFAM" id="SSF49265">
    <property type="entry name" value="Fibronectin type III"/>
    <property type="match status" value="1"/>
</dbReference>
<feature type="active site" description="Charge relay system" evidence="4">
    <location>
        <position position="459"/>
    </location>
</feature>
<dbReference type="Gene3D" id="3.40.50.200">
    <property type="entry name" value="Peptidase S8/S53 domain"/>
    <property type="match status" value="1"/>
</dbReference>
<dbReference type="PANTHER" id="PTHR42884">
    <property type="entry name" value="PROPROTEIN CONVERTASE SUBTILISIN/KEXIN-RELATED"/>
    <property type="match status" value="1"/>
</dbReference>
<dbReference type="SUPFAM" id="SSF52743">
    <property type="entry name" value="Subtilisin-like"/>
    <property type="match status" value="1"/>
</dbReference>
<evidence type="ECO:0000256" key="4">
    <source>
        <dbReference type="PROSITE-ProRule" id="PRU01240"/>
    </source>
</evidence>
<feature type="active site" description="Charge relay system" evidence="4">
    <location>
        <position position="271"/>
    </location>
</feature>
<evidence type="ECO:0000313" key="6">
    <source>
        <dbReference type="EMBL" id="MEQ2544264.1"/>
    </source>
</evidence>
<comment type="caution">
    <text evidence="6">The sequence shown here is derived from an EMBL/GenBank/DDBJ whole genome shotgun (WGS) entry which is preliminary data.</text>
</comment>
<dbReference type="PROSITE" id="PS50853">
    <property type="entry name" value="FN3"/>
    <property type="match status" value="1"/>
</dbReference>
<dbReference type="InterPro" id="IPR003961">
    <property type="entry name" value="FN3_dom"/>
</dbReference>
<keyword evidence="7" id="KW-1185">Reference proteome</keyword>
<dbReference type="InterPro" id="IPR026444">
    <property type="entry name" value="Secre_tail"/>
</dbReference>
<dbReference type="InterPro" id="IPR023828">
    <property type="entry name" value="Peptidase_S8_Ser-AS"/>
</dbReference>
<evidence type="ECO:0000256" key="2">
    <source>
        <dbReference type="ARBA" id="ARBA00022801"/>
    </source>
</evidence>
<evidence type="ECO:0000256" key="1">
    <source>
        <dbReference type="ARBA" id="ARBA00022670"/>
    </source>
</evidence>
<comment type="similarity">
    <text evidence="4">Belongs to the peptidase S8 family.</text>
</comment>